<proteinExistence type="predicted"/>
<dbReference type="EMBL" id="ASPP01037485">
    <property type="protein sequence ID" value="ETO01751.1"/>
    <property type="molecule type" value="Genomic_DNA"/>
</dbReference>
<evidence type="ECO:0000259" key="2">
    <source>
        <dbReference type="Pfam" id="PF03445"/>
    </source>
</evidence>
<evidence type="ECO:0000313" key="4">
    <source>
        <dbReference type="Proteomes" id="UP000023152"/>
    </source>
</evidence>
<dbReference type="Pfam" id="PF03445">
    <property type="entry name" value="DUF294"/>
    <property type="match status" value="1"/>
</dbReference>
<dbReference type="OrthoDB" id="5986686at2759"/>
<dbReference type="InterPro" id="IPR043519">
    <property type="entry name" value="NT_sf"/>
</dbReference>
<dbReference type="PANTHER" id="PTHR19959:SF119">
    <property type="entry name" value="FUNGAL LIPASE-LIKE DOMAIN-CONTAINING PROTEIN"/>
    <property type="match status" value="1"/>
</dbReference>
<dbReference type="AlphaFoldDB" id="X6LK56"/>
<feature type="domain" description="Protein-PII uridylyltransferase N-terminal" evidence="2">
    <location>
        <begin position="107"/>
        <end position="195"/>
    </location>
</feature>
<dbReference type="GO" id="GO:0008773">
    <property type="term" value="F:[protein-PII] uridylyltransferase activity"/>
    <property type="evidence" value="ECO:0007669"/>
    <property type="project" value="InterPro"/>
</dbReference>
<feature type="signal peptide" evidence="1">
    <location>
        <begin position="1"/>
        <end position="21"/>
    </location>
</feature>
<gene>
    <name evidence="3" type="ORF">RFI_35686</name>
</gene>
<dbReference type="SUPFAM" id="SSF81301">
    <property type="entry name" value="Nucleotidyltransferase"/>
    <property type="match status" value="1"/>
</dbReference>
<evidence type="ECO:0000256" key="1">
    <source>
        <dbReference type="SAM" id="SignalP"/>
    </source>
</evidence>
<keyword evidence="1" id="KW-0732">Signal</keyword>
<reference evidence="3 4" key="1">
    <citation type="journal article" date="2013" name="Curr. Biol.">
        <title>The Genome of the Foraminiferan Reticulomyxa filosa.</title>
        <authorList>
            <person name="Glockner G."/>
            <person name="Hulsmann N."/>
            <person name="Schleicher M."/>
            <person name="Noegel A.A."/>
            <person name="Eichinger L."/>
            <person name="Gallinger C."/>
            <person name="Pawlowski J."/>
            <person name="Sierra R."/>
            <person name="Euteneuer U."/>
            <person name="Pillet L."/>
            <person name="Moustafa A."/>
            <person name="Platzer M."/>
            <person name="Groth M."/>
            <person name="Szafranski K."/>
            <person name="Schliwa M."/>
        </authorList>
    </citation>
    <scope>NUCLEOTIDE SEQUENCE [LARGE SCALE GENOMIC DNA]</scope>
</reference>
<keyword evidence="4" id="KW-1185">Reference proteome</keyword>
<accession>X6LK56</accession>
<evidence type="ECO:0000313" key="3">
    <source>
        <dbReference type="EMBL" id="ETO01751.1"/>
    </source>
</evidence>
<dbReference type="PANTHER" id="PTHR19959">
    <property type="entry name" value="KINESIN LIGHT CHAIN"/>
    <property type="match status" value="1"/>
</dbReference>
<dbReference type="InterPro" id="IPR005105">
    <property type="entry name" value="GlnD_Uridyltrans_N"/>
</dbReference>
<organism evidence="3 4">
    <name type="scientific">Reticulomyxa filosa</name>
    <dbReference type="NCBI Taxonomy" id="46433"/>
    <lineage>
        <taxon>Eukaryota</taxon>
        <taxon>Sar</taxon>
        <taxon>Rhizaria</taxon>
        <taxon>Retaria</taxon>
        <taxon>Foraminifera</taxon>
        <taxon>Monothalamids</taxon>
        <taxon>Reticulomyxidae</taxon>
        <taxon>Reticulomyxa</taxon>
    </lineage>
</organism>
<protein>
    <recommendedName>
        <fullName evidence="2">Protein-PII uridylyltransferase N-terminal domain-containing protein</fullName>
    </recommendedName>
</protein>
<feature type="chain" id="PRO_5004974772" description="Protein-PII uridylyltransferase N-terminal domain-containing protein" evidence="1">
    <location>
        <begin position="22"/>
        <end position="461"/>
    </location>
</feature>
<dbReference type="Gene3D" id="3.30.460.10">
    <property type="entry name" value="Beta Polymerase, domain 2"/>
    <property type="match status" value="1"/>
</dbReference>
<name>X6LK56_RETFI</name>
<sequence>MQSIPQLAIACLLSLSDATLSNIFCVDDTQGKVDIYRQAMGYATVAWTIAANHLALPNALLWQRQASSQQIRILAQALPSTKSVPLQLYDTWKRKLAQLRQQCTAKKDTSPLEVTKQITKGLCSMLKIIWKFVVDRLPPPPCEYALLALGSLGREEATPYSDIECACLIAEDNIEIRKYFIKSSSMFEITLVGLGETSEEFLKLFDNHNEQSQIICSGLHANRLYMPHRNPDLLLHTPTDLVSIQKVENWTLTDRQILLNCQKVVGSDELFLHYQNSLRKHLKTNLGNWLKPHQLQKDMSLGIVQQIVETLNPMSQTVSALEKGHVGIFVKEQLYRLPQQIVLALSLYYGLAIGHALDQLDALQKVGAVCNETIHLLNSLLHQALEWRIKTQMYCQSAHEWLYRPNTQVSSSVARPYRLSPKEQNQLTQLFATLWPLYQRVKQWKDEENPLFFEESDDSSS</sequence>
<dbReference type="Proteomes" id="UP000023152">
    <property type="component" value="Unassembled WGS sequence"/>
</dbReference>
<comment type="caution">
    <text evidence="3">The sequence shown here is derived from an EMBL/GenBank/DDBJ whole genome shotgun (WGS) entry which is preliminary data.</text>
</comment>